<dbReference type="Gene3D" id="3.30.830.10">
    <property type="entry name" value="Metalloenzyme, LuxS/M16 peptidase-like"/>
    <property type="match status" value="2"/>
</dbReference>
<dbReference type="EMBL" id="JYLF01000003">
    <property type="protein sequence ID" value="KMN14214.1"/>
    <property type="molecule type" value="Genomic_DNA"/>
</dbReference>
<comment type="caution">
    <text evidence="4">The sequence shown here is derived from an EMBL/GenBank/DDBJ whole genome shotgun (WGS) entry which is preliminary data.</text>
</comment>
<dbReference type="PANTHER" id="PTHR11851">
    <property type="entry name" value="METALLOPROTEASE"/>
    <property type="match status" value="1"/>
</dbReference>
<dbReference type="InterPro" id="IPR011765">
    <property type="entry name" value="Pept_M16_N"/>
</dbReference>
<accession>A0A0J6IXU1</accession>
<feature type="domain" description="Peptidase M16 C-terminal" evidence="3">
    <location>
        <begin position="224"/>
        <end position="394"/>
    </location>
</feature>
<dbReference type="Proteomes" id="UP000036325">
    <property type="component" value="Unassembled WGS sequence"/>
</dbReference>
<dbReference type="Pfam" id="PF00675">
    <property type="entry name" value="Peptidase_M16"/>
    <property type="match status" value="1"/>
</dbReference>
<evidence type="ECO:0000256" key="1">
    <source>
        <dbReference type="SAM" id="SignalP"/>
    </source>
</evidence>
<organism evidence="4 5">
    <name type="scientific">Pseudomonas weihenstephanensis</name>
    <dbReference type="NCBI Taxonomy" id="1608994"/>
    <lineage>
        <taxon>Bacteria</taxon>
        <taxon>Pseudomonadati</taxon>
        <taxon>Pseudomonadota</taxon>
        <taxon>Gammaproteobacteria</taxon>
        <taxon>Pseudomonadales</taxon>
        <taxon>Pseudomonadaceae</taxon>
        <taxon>Pseudomonas</taxon>
    </lineage>
</organism>
<accession>A0A0J6IPX6</accession>
<evidence type="ECO:0008006" key="6">
    <source>
        <dbReference type="Google" id="ProtNLM"/>
    </source>
</evidence>
<dbReference type="SUPFAM" id="SSF63411">
    <property type="entry name" value="LuxS/MPP-like metallohydrolase"/>
    <property type="match status" value="2"/>
</dbReference>
<dbReference type="InterPro" id="IPR011249">
    <property type="entry name" value="Metalloenz_LuxS/M16"/>
</dbReference>
<evidence type="ECO:0000259" key="3">
    <source>
        <dbReference type="Pfam" id="PF05193"/>
    </source>
</evidence>
<feature type="chain" id="PRO_5030008721" description="Peptidase M16" evidence="1">
    <location>
        <begin position="32"/>
        <end position="517"/>
    </location>
</feature>
<dbReference type="Pfam" id="PF05193">
    <property type="entry name" value="Peptidase_M16_C"/>
    <property type="match status" value="1"/>
</dbReference>
<dbReference type="InterPro" id="IPR007863">
    <property type="entry name" value="Peptidase_M16_C"/>
</dbReference>
<dbReference type="AlphaFoldDB" id="A0A0J6IXU1"/>
<dbReference type="InterPro" id="IPR050361">
    <property type="entry name" value="MPP/UQCRC_Complex"/>
</dbReference>
<reference evidence="4 5" key="1">
    <citation type="submission" date="2015-02" db="EMBL/GenBank/DDBJ databases">
        <title>Pseudomonas helleri sp. nov. and Pseudomonas weihenstephanensis sp. nov., isolated from raw cows milk.</title>
        <authorList>
            <person name="von Neubeck M."/>
            <person name="Huptas C."/>
            <person name="Wenning M."/>
            <person name="Scherer S."/>
        </authorList>
    </citation>
    <scope>NUCLEOTIDE SEQUENCE [LARGE SCALE GENOMIC DNA]</scope>
    <source>
        <strain evidence="4 5">DSM 29166</strain>
    </source>
</reference>
<dbReference type="GO" id="GO:0046872">
    <property type="term" value="F:metal ion binding"/>
    <property type="evidence" value="ECO:0007669"/>
    <property type="project" value="InterPro"/>
</dbReference>
<dbReference type="STRING" id="1608994.TU86_09430"/>
<keyword evidence="1" id="KW-0732">Signal</keyword>
<evidence type="ECO:0000313" key="5">
    <source>
        <dbReference type="Proteomes" id="UP000036325"/>
    </source>
</evidence>
<feature type="domain" description="Peptidase M16 N-terminal" evidence="2">
    <location>
        <begin position="70"/>
        <end position="217"/>
    </location>
</feature>
<evidence type="ECO:0000259" key="2">
    <source>
        <dbReference type="Pfam" id="PF00675"/>
    </source>
</evidence>
<protein>
    <recommendedName>
        <fullName evidence="6">Peptidase M16</fullName>
    </recommendedName>
</protein>
<evidence type="ECO:0000313" key="4">
    <source>
        <dbReference type="EMBL" id="KMN14214.1"/>
    </source>
</evidence>
<sequence>MIKANLITRCLPACLSAWLSVALLVTEYAHAAEKTVSSTPLASLLELKEPALTLHAPLIQDWKLRQGTRVLFVEKHDLPMVDLHISFAAGSHYEGNTPGLAAMTLSMLNEGSTLKDAQALARAFDQLGVNVENGISTEQSHFTLRTLSSPEIRLPAMALLAEMLSQPSFTESGLRHARHELETRLKLDQIDPQSRAHALVHKALYVDDPLLNPMYGTLDGLKRIDTTQVRAFYRRAYTATNAQIVIVGDLSREQAQVLSQTLADALPSGPALPVSGALVASTNTGTTLHLQESTTQTLLMMGHNSLPDHHPDALAVRISNVIFNQILNKQLRELHSVTYGVLSDINHAKGQTPWVIHLSLPPHYSQATIAQIKALFAQYIKEGPSKEQLDDIKKYIRKALPQLTATNASLRNELVIINRFDQSLNFTHKTQAIQNMTPAHIRGAMSRHFKTEGWVSVTVGPQAEQLPLPERTRPQDSTQSICTSTNWASFGAQTTLGRGPMLWQLKHTPLPRYPMRT</sequence>
<name>A0A0J6IXU1_9PSED</name>
<feature type="signal peptide" evidence="1">
    <location>
        <begin position="1"/>
        <end position="31"/>
    </location>
</feature>
<gene>
    <name evidence="4" type="ORF">TU86_09430</name>
</gene>
<dbReference type="PATRIC" id="fig|1608994.3.peg.2504"/>
<dbReference type="PANTHER" id="PTHR11851:SF224">
    <property type="entry name" value="PROCESSING PROTEASE"/>
    <property type="match status" value="1"/>
</dbReference>
<proteinExistence type="predicted"/>